<dbReference type="Pfam" id="PF12248">
    <property type="entry name" value="Methyltransf_FA"/>
    <property type="match status" value="1"/>
</dbReference>
<comment type="caution">
    <text evidence="2">The sequence shown here is derived from an EMBL/GenBank/DDBJ whole genome shotgun (WGS) entry which is preliminary data.</text>
</comment>
<gene>
    <name evidence="2" type="ORF">Cfor_12635</name>
</gene>
<name>A0A6L2PDI7_COPFO</name>
<evidence type="ECO:0000259" key="1">
    <source>
        <dbReference type="Pfam" id="PF12248"/>
    </source>
</evidence>
<sequence>PYFAGNKSVLDCNFMKPESCRGWEGLAVTTSLEHDVPPLFDYRWNDLPLIQTSGRTEFHDHNSVRLPKDRESWDVTVSVTAERDAYIVMCEGLNPFRSACYWIILGGWYDQGGRCVIRRCPYGVNDNKKDYPDEPCNTPVDTSYSRVVTNDKWVHVTISKENQTLKVKVVGEDVPFLKYTDKNPLRPEFLNVRSGKGVPAYFRVQNCTCPAMTLLRDELEVTQYVTDTYIFQPVAGNKYTGLIETKYQLTKCISHYSGIGTPLYAVMKRCPMSAVYHATGMHSLICIKFIIINVVVIDVSYSCFGVHVRPAAVCPLV</sequence>
<keyword evidence="3" id="KW-1185">Reference proteome</keyword>
<dbReference type="OrthoDB" id="6726973at2759"/>
<dbReference type="InParanoid" id="A0A6L2PDI7"/>
<accession>A0A6L2PDI7</accession>
<dbReference type="InterPro" id="IPR022041">
    <property type="entry name" value="Methyltransf_FA"/>
</dbReference>
<organism evidence="2 3">
    <name type="scientific">Coptotermes formosanus</name>
    <name type="common">Formosan subterranean termite</name>
    <dbReference type="NCBI Taxonomy" id="36987"/>
    <lineage>
        <taxon>Eukaryota</taxon>
        <taxon>Metazoa</taxon>
        <taxon>Ecdysozoa</taxon>
        <taxon>Arthropoda</taxon>
        <taxon>Hexapoda</taxon>
        <taxon>Insecta</taxon>
        <taxon>Pterygota</taxon>
        <taxon>Neoptera</taxon>
        <taxon>Polyneoptera</taxon>
        <taxon>Dictyoptera</taxon>
        <taxon>Blattodea</taxon>
        <taxon>Blattoidea</taxon>
        <taxon>Termitoidae</taxon>
        <taxon>Rhinotermitidae</taxon>
        <taxon>Coptotermes</taxon>
    </lineage>
</organism>
<feature type="non-terminal residue" evidence="2">
    <location>
        <position position="1"/>
    </location>
</feature>
<reference evidence="3" key="1">
    <citation type="submission" date="2020-01" db="EMBL/GenBank/DDBJ databases">
        <title>Draft genome sequence of the Termite Coptotermes fromosanus.</title>
        <authorList>
            <person name="Itakura S."/>
            <person name="Yosikawa Y."/>
            <person name="Umezawa K."/>
        </authorList>
    </citation>
    <scope>NUCLEOTIDE SEQUENCE [LARGE SCALE GENOMIC DNA]</scope>
</reference>
<dbReference type="Proteomes" id="UP000502823">
    <property type="component" value="Unassembled WGS sequence"/>
</dbReference>
<dbReference type="EMBL" id="BLKM01000068">
    <property type="protein sequence ID" value="GFG28418.1"/>
    <property type="molecule type" value="Genomic_DNA"/>
</dbReference>
<evidence type="ECO:0000313" key="3">
    <source>
        <dbReference type="Proteomes" id="UP000502823"/>
    </source>
</evidence>
<proteinExistence type="predicted"/>
<feature type="domain" description="Farnesoic acid O-methyl transferase" evidence="1">
    <location>
        <begin position="57"/>
        <end position="206"/>
    </location>
</feature>
<dbReference type="AlphaFoldDB" id="A0A6L2PDI7"/>
<protein>
    <recommendedName>
        <fullName evidence="1">Farnesoic acid O-methyl transferase domain-containing protein</fullName>
    </recommendedName>
</protein>
<evidence type="ECO:0000313" key="2">
    <source>
        <dbReference type="EMBL" id="GFG28418.1"/>
    </source>
</evidence>